<feature type="region of interest" description="Disordered" evidence="1">
    <location>
        <begin position="24"/>
        <end position="47"/>
    </location>
</feature>
<reference evidence="4" key="2">
    <citation type="journal article" date="2018" name="BMC Genomics">
        <title>Genomic insights into host adaptation between the wheat stripe rust pathogen (Puccinia striiformis f. sp. tritici) and the barley stripe rust pathogen (Puccinia striiformis f. sp. hordei).</title>
        <authorList>
            <person name="Xia C."/>
            <person name="Wang M."/>
            <person name="Yin C."/>
            <person name="Cornejo O.E."/>
            <person name="Hulbert S.H."/>
            <person name="Chen X."/>
        </authorList>
    </citation>
    <scope>NUCLEOTIDE SEQUENCE [LARGE SCALE GENOMIC DNA]</scope>
    <source>
        <strain evidence="4">93TX-2</strain>
    </source>
</reference>
<name>A0A2S4V864_9BASI</name>
<evidence type="ECO:0000313" key="3">
    <source>
        <dbReference type="EMBL" id="POW05678.1"/>
    </source>
</evidence>
<dbReference type="VEuPathDB" id="FungiDB:PSHT_10693"/>
<evidence type="ECO:0000313" key="4">
    <source>
        <dbReference type="Proteomes" id="UP000238274"/>
    </source>
</evidence>
<dbReference type="VEuPathDB" id="FungiDB:PSTT_04761"/>
<comment type="caution">
    <text evidence="3">The sequence shown here is derived from an EMBL/GenBank/DDBJ whole genome shotgun (WGS) entry which is preliminary data.</text>
</comment>
<dbReference type="AlphaFoldDB" id="A0A2S4V864"/>
<sequence length="522" mass="59219">MLLNVLVLGMLYIRSPVLARDLTPNDKKEELDDHNDKQEELDNHNDKKEELDELSAVPIIPQIPLCRDSKNLGISDSLVTFSRFAPNNLEVMCYDRLAEACSCQELLCQINSRLIVTLRRTGEVTRKLMRFWKNWLFEVSMPWSYLCFRQNEQNLDSSTEALVNWGGRSIKTIINANQRYEQDTHTCTQINLTYLLSSIYNVTSLNNKLILWNRQLISALAWSIESIGNKSNQQMRQIVNFKAALAQAHMVQSGLEHWHWQLKLYAFNVRFTKTWWLPAQFYSGLRQKDFGETLRTKEFEWLNGMEATKSLHPIMISEENGATPCLTHFLGAPMGTQFFNWEVHCSLASMLKGQDGIIIEIICLFNGGRLNGEKSNTGGISNKRKVNQGHPLGGIVRPGATSSGESVGSIIPNGSFDSCLLTASTIYPEHCMLGNGRACKHNATKRGAKYLSVTYFTVPSFNHSILKRFDYFEKLTAPFSFHLHMESPDNANSSDEDFSSGTSSISYLDRSDFPNVLTKLDI</sequence>
<dbReference type="Proteomes" id="UP000238274">
    <property type="component" value="Unassembled WGS sequence"/>
</dbReference>
<proteinExistence type="predicted"/>
<reference evidence="3 4" key="1">
    <citation type="submission" date="2017-12" db="EMBL/GenBank/DDBJ databases">
        <title>Gene loss provides genomic basis for host adaptation in cereal stripe rust fungi.</title>
        <authorList>
            <person name="Xia C."/>
        </authorList>
    </citation>
    <scope>NUCLEOTIDE SEQUENCE [LARGE SCALE GENOMIC DNA]</scope>
    <source>
        <strain evidence="3 4">93TX-2</strain>
    </source>
</reference>
<evidence type="ECO:0008006" key="5">
    <source>
        <dbReference type="Google" id="ProtNLM"/>
    </source>
</evidence>
<protein>
    <recommendedName>
        <fullName evidence="5">CxC1-like cysteine cluster associated with KDZ transposases domain-containing protein</fullName>
    </recommendedName>
</protein>
<evidence type="ECO:0000256" key="1">
    <source>
        <dbReference type="SAM" id="MobiDB-lite"/>
    </source>
</evidence>
<gene>
    <name evidence="3" type="ORF">PSHT_10693</name>
</gene>
<organism evidence="3 4">
    <name type="scientific">Puccinia striiformis</name>
    <dbReference type="NCBI Taxonomy" id="27350"/>
    <lineage>
        <taxon>Eukaryota</taxon>
        <taxon>Fungi</taxon>
        <taxon>Dikarya</taxon>
        <taxon>Basidiomycota</taxon>
        <taxon>Pucciniomycotina</taxon>
        <taxon>Pucciniomycetes</taxon>
        <taxon>Pucciniales</taxon>
        <taxon>Pucciniaceae</taxon>
        <taxon>Puccinia</taxon>
    </lineage>
</organism>
<dbReference type="EMBL" id="PKSM01000168">
    <property type="protein sequence ID" value="POW05678.1"/>
    <property type="molecule type" value="Genomic_DNA"/>
</dbReference>
<keyword evidence="4" id="KW-1185">Reference proteome</keyword>
<evidence type="ECO:0000256" key="2">
    <source>
        <dbReference type="SAM" id="SignalP"/>
    </source>
</evidence>
<keyword evidence="2" id="KW-0732">Signal</keyword>
<reference evidence="4" key="3">
    <citation type="journal article" date="2018" name="Mol. Plant Microbe Interact.">
        <title>Genome sequence resources for the wheat stripe rust pathogen (Puccinia striiformis f. sp. tritici) and the barley stripe rust pathogen (Puccinia striiformis f. sp. hordei).</title>
        <authorList>
            <person name="Xia C."/>
            <person name="Wang M."/>
            <person name="Yin C."/>
            <person name="Cornejo O.E."/>
            <person name="Hulbert S.H."/>
            <person name="Chen X."/>
        </authorList>
    </citation>
    <scope>NUCLEOTIDE SEQUENCE [LARGE SCALE GENOMIC DNA]</scope>
    <source>
        <strain evidence="4">93TX-2</strain>
    </source>
</reference>
<feature type="signal peptide" evidence="2">
    <location>
        <begin position="1"/>
        <end position="19"/>
    </location>
</feature>
<feature type="chain" id="PRO_5015547899" description="CxC1-like cysteine cluster associated with KDZ transposases domain-containing protein" evidence="2">
    <location>
        <begin position="20"/>
        <end position="522"/>
    </location>
</feature>
<accession>A0A2S4V864</accession>